<dbReference type="InterPro" id="IPR050148">
    <property type="entry name" value="Terpene_synthase-like"/>
</dbReference>
<keyword evidence="2" id="KW-0460">Magnesium</keyword>
<dbReference type="PANTHER" id="PTHR31225">
    <property type="entry name" value="OS04G0344100 PROTEIN-RELATED"/>
    <property type="match status" value="1"/>
</dbReference>
<protein>
    <submittedName>
        <fullName evidence="4">Tricyclene synthase EBOS, chloroplastic</fullName>
    </submittedName>
</protein>
<dbReference type="Pfam" id="PF01397">
    <property type="entry name" value="Terpene_synth"/>
    <property type="match status" value="1"/>
</dbReference>
<dbReference type="InterPro" id="IPR008930">
    <property type="entry name" value="Terpenoid_cyclase/PrenylTrfase"/>
</dbReference>
<dbReference type="Proteomes" id="UP000289340">
    <property type="component" value="Chromosome 6"/>
</dbReference>
<feature type="domain" description="Terpene synthase N-terminal" evidence="3">
    <location>
        <begin position="41"/>
        <end position="105"/>
    </location>
</feature>
<evidence type="ECO:0000313" key="5">
    <source>
        <dbReference type="Proteomes" id="UP000289340"/>
    </source>
</evidence>
<accession>A0A445KG05</accession>
<dbReference type="AlphaFoldDB" id="A0A445KG05"/>
<reference evidence="4 5" key="1">
    <citation type="submission" date="2018-09" db="EMBL/GenBank/DDBJ databases">
        <title>A high-quality reference genome of wild soybean provides a powerful tool to mine soybean genomes.</title>
        <authorList>
            <person name="Xie M."/>
            <person name="Chung C.Y.L."/>
            <person name="Li M.-W."/>
            <person name="Wong F.-L."/>
            <person name="Chan T.-F."/>
            <person name="Lam H.-M."/>
        </authorList>
    </citation>
    <scope>NUCLEOTIDE SEQUENCE [LARGE SCALE GENOMIC DNA]</scope>
    <source>
        <strain evidence="5">cv. W05</strain>
        <tissue evidence="4">Hypocotyl of etiolated seedlings</tissue>
    </source>
</reference>
<proteinExistence type="predicted"/>
<keyword evidence="5" id="KW-1185">Reference proteome</keyword>
<name>A0A445KG05_GLYSO</name>
<dbReference type="GO" id="GO:0016114">
    <property type="term" value="P:terpenoid biosynthetic process"/>
    <property type="evidence" value="ECO:0007669"/>
    <property type="project" value="InterPro"/>
</dbReference>
<comment type="caution">
    <text evidence="4">The sequence shown here is derived from an EMBL/GenBank/DDBJ whole genome shotgun (WGS) entry which is preliminary data.</text>
</comment>
<sequence>MINDRNADTWVKLELVDHVKRLGISYHFDKEIGKALHRTTNNSNLKGSLSRDVKGMLSLYEASFLSYEGEQILDEAKAFTSFHLRGALKEGRSNSMLFEQVNHALELPLYHRIQRLEARWYIESYAKRKDANRVLLQYCAVNASK</sequence>
<dbReference type="InterPro" id="IPR001906">
    <property type="entry name" value="Terpene_synth_N"/>
</dbReference>
<evidence type="ECO:0000259" key="3">
    <source>
        <dbReference type="Pfam" id="PF01397"/>
    </source>
</evidence>
<dbReference type="EMBL" id="QZWG01000006">
    <property type="protein sequence ID" value="RZC09801.1"/>
    <property type="molecule type" value="Genomic_DNA"/>
</dbReference>
<dbReference type="InterPro" id="IPR036965">
    <property type="entry name" value="Terpene_synth_N_sf"/>
</dbReference>
<dbReference type="Gene3D" id="1.50.10.130">
    <property type="entry name" value="Terpene synthase, N-terminal domain"/>
    <property type="match status" value="2"/>
</dbReference>
<gene>
    <name evidence="4" type="ORF">D0Y65_016233</name>
</gene>
<dbReference type="PANTHER" id="PTHR31225:SF252">
    <property type="entry name" value="TERPENE SYNTHASE 12-RELATED"/>
    <property type="match status" value="1"/>
</dbReference>
<evidence type="ECO:0000256" key="2">
    <source>
        <dbReference type="ARBA" id="ARBA00022842"/>
    </source>
</evidence>
<organism evidence="4 5">
    <name type="scientific">Glycine soja</name>
    <name type="common">Wild soybean</name>
    <dbReference type="NCBI Taxonomy" id="3848"/>
    <lineage>
        <taxon>Eukaryota</taxon>
        <taxon>Viridiplantae</taxon>
        <taxon>Streptophyta</taxon>
        <taxon>Embryophyta</taxon>
        <taxon>Tracheophyta</taxon>
        <taxon>Spermatophyta</taxon>
        <taxon>Magnoliopsida</taxon>
        <taxon>eudicotyledons</taxon>
        <taxon>Gunneridae</taxon>
        <taxon>Pentapetalae</taxon>
        <taxon>rosids</taxon>
        <taxon>fabids</taxon>
        <taxon>Fabales</taxon>
        <taxon>Fabaceae</taxon>
        <taxon>Papilionoideae</taxon>
        <taxon>50 kb inversion clade</taxon>
        <taxon>NPAAA clade</taxon>
        <taxon>indigoferoid/millettioid clade</taxon>
        <taxon>Phaseoleae</taxon>
        <taxon>Glycine</taxon>
        <taxon>Glycine subgen. Soja</taxon>
    </lineage>
</organism>
<dbReference type="GO" id="GO:0010333">
    <property type="term" value="F:terpene synthase activity"/>
    <property type="evidence" value="ECO:0007669"/>
    <property type="project" value="InterPro"/>
</dbReference>
<evidence type="ECO:0000256" key="1">
    <source>
        <dbReference type="ARBA" id="ARBA00001946"/>
    </source>
</evidence>
<dbReference type="SUPFAM" id="SSF48239">
    <property type="entry name" value="Terpenoid cyclases/Protein prenyltransferases"/>
    <property type="match status" value="1"/>
</dbReference>
<comment type="cofactor">
    <cofactor evidence="1">
        <name>Mg(2+)</name>
        <dbReference type="ChEBI" id="CHEBI:18420"/>
    </cofactor>
</comment>
<evidence type="ECO:0000313" key="4">
    <source>
        <dbReference type="EMBL" id="RZC09801.1"/>
    </source>
</evidence>